<keyword evidence="2" id="KW-0732">Signal</keyword>
<dbReference type="PANTHER" id="PTHR34154:SF14">
    <property type="entry name" value="ASL1-LIKE GLYCOSYL HYDROLASE CATALYTIC DOMAIN-CONTAINING PROTEIN"/>
    <property type="match status" value="1"/>
</dbReference>
<dbReference type="PaxDb" id="214684-Q5KPL2"/>
<dbReference type="SUPFAM" id="SSF51445">
    <property type="entry name" value="(Trans)glycosidases"/>
    <property type="match status" value="1"/>
</dbReference>
<organism evidence="4 5">
    <name type="scientific">Cryptococcus deneoformans (strain JEC21 / ATCC MYA-565)</name>
    <name type="common">Cryptococcus neoformans var. neoformans serotype D</name>
    <dbReference type="NCBI Taxonomy" id="214684"/>
    <lineage>
        <taxon>Eukaryota</taxon>
        <taxon>Fungi</taxon>
        <taxon>Dikarya</taxon>
        <taxon>Basidiomycota</taxon>
        <taxon>Agaricomycotina</taxon>
        <taxon>Tremellomycetes</taxon>
        <taxon>Tremellales</taxon>
        <taxon>Cryptococcaceae</taxon>
        <taxon>Cryptococcus</taxon>
        <taxon>Cryptococcus neoformans species complex</taxon>
    </lineage>
</organism>
<dbReference type="AlphaFoldDB" id="Q5KPL2"/>
<dbReference type="OMA" id="LDIDHYW"/>
<feature type="compositionally biased region" description="Low complexity" evidence="1">
    <location>
        <begin position="165"/>
        <end position="190"/>
    </location>
</feature>
<evidence type="ECO:0000313" key="4">
    <source>
        <dbReference type="EMBL" id="AAW41433.1"/>
    </source>
</evidence>
<proteinExistence type="predicted"/>
<feature type="region of interest" description="Disordered" evidence="1">
    <location>
        <begin position="131"/>
        <end position="190"/>
    </location>
</feature>
<reference evidence="4 5" key="1">
    <citation type="journal article" date="2005" name="Science">
        <title>The genome of the basidiomycetous yeast and human pathogen Cryptococcus neoformans.</title>
        <authorList>
            <person name="Loftus B.J."/>
            <person name="Fung E."/>
            <person name="Roncaglia P."/>
            <person name="Rowley D."/>
            <person name="Amedeo P."/>
            <person name="Bruno D."/>
            <person name="Vamathevan J."/>
            <person name="Miranda M."/>
            <person name="Anderson I.J."/>
            <person name="Fraser J.A."/>
            <person name="Allen J.E."/>
            <person name="Bosdet I.E."/>
            <person name="Brent M.R."/>
            <person name="Chiu R."/>
            <person name="Doering T.L."/>
            <person name="Donlin M.J."/>
            <person name="D'Souza C.A."/>
            <person name="Fox D.S."/>
            <person name="Grinberg V."/>
            <person name="Fu J."/>
            <person name="Fukushima M."/>
            <person name="Haas B.J."/>
            <person name="Huang J.C."/>
            <person name="Janbon G."/>
            <person name="Jones S.J."/>
            <person name="Koo H.L."/>
            <person name="Krzywinski M.I."/>
            <person name="Kwon-Chung J.K."/>
            <person name="Lengeler K.B."/>
            <person name="Maiti R."/>
            <person name="Marra M.A."/>
            <person name="Marra R.E."/>
            <person name="Mathewson C.A."/>
            <person name="Mitchell T.G."/>
            <person name="Pertea M."/>
            <person name="Riggs F.R."/>
            <person name="Salzberg S.L."/>
            <person name="Schein J.E."/>
            <person name="Shvartsbeyn A."/>
            <person name="Shin H."/>
            <person name="Shumway M."/>
            <person name="Specht C.A."/>
            <person name="Suh B.B."/>
            <person name="Tenney A."/>
            <person name="Utterback T.R."/>
            <person name="Wickes B.L."/>
            <person name="Wortman J.R."/>
            <person name="Wye N.H."/>
            <person name="Kronstad J.W."/>
            <person name="Lodge J.K."/>
            <person name="Heitman J."/>
            <person name="Davis R.W."/>
            <person name="Fraser C.M."/>
            <person name="Hyman R.W."/>
        </authorList>
    </citation>
    <scope>NUCLEOTIDE SEQUENCE [LARGE SCALE GENOMIC DNA]</scope>
    <source>
        <strain evidence="5">JEC21 / ATCC MYA-565</strain>
    </source>
</reference>
<dbReference type="VEuPathDB" id="FungiDB:CNA02400"/>
<gene>
    <name evidence="4" type="ordered locus">CNA02400</name>
</gene>
<dbReference type="STRING" id="214684.Q5KPL2"/>
<evidence type="ECO:0000256" key="2">
    <source>
        <dbReference type="SAM" id="SignalP"/>
    </source>
</evidence>
<sequence length="442" mass="45962">MLATNLISLVLVLPTLALAGHNSPFNGHSPSRRHHHARAASFALTHASPTSNELLKRTYHDAIEHKMARKRAGKKFAKRGADGSQCRVKGQSYVPTGVSSTSAISSTAASSIASSPSPASTDAIASTSASAVAPDSSASASTSTSDESAPTSSAWIDNQQNWVDATSSSEQAAATSASSSSPSSSSGTSVVSYAGLTPNGNKAGVSAGDSLPWVASKLGWWYDWSATPSGDCGSAVTVPMLWGGGIADATDASRLVAFEALSQSPSYIIGFEEPDCAAGSGSSGLDVATGIALWDSLIAPKGEAGTILVGPSMCKQAAESGWLGPFMEGVSRKPDIMNIHVNKNSAAGIQLDIDHYWNTYGLPIWVTEFACVDDSTDFVPCTDQDEINSFINTAVDIFETDSRIAGYAYSNGYGLSENWMMVKDGQLSESGQTYLAAISKYH</sequence>
<keyword evidence="5" id="KW-1185">Reference proteome</keyword>
<evidence type="ECO:0000313" key="5">
    <source>
        <dbReference type="Proteomes" id="UP000002149"/>
    </source>
</evidence>
<dbReference type="GO" id="GO:0009277">
    <property type="term" value="C:fungal-type cell wall"/>
    <property type="evidence" value="ECO:0000318"/>
    <property type="project" value="GO_Central"/>
</dbReference>
<dbReference type="HOGENOM" id="CLU_040908_9_1_1"/>
<dbReference type="InParanoid" id="Q5KPL2"/>
<dbReference type="KEGG" id="cne:CNA02400"/>
<feature type="signal peptide" evidence="2">
    <location>
        <begin position="1"/>
        <end position="19"/>
    </location>
</feature>
<dbReference type="EMBL" id="AE017341">
    <property type="protein sequence ID" value="AAW41433.1"/>
    <property type="molecule type" value="Genomic_DNA"/>
</dbReference>
<dbReference type="RefSeq" id="XP_567252.1">
    <property type="nucleotide sequence ID" value="XM_567252.2"/>
</dbReference>
<feature type="region of interest" description="Disordered" evidence="1">
    <location>
        <begin position="71"/>
        <end position="99"/>
    </location>
</feature>
<dbReference type="PANTHER" id="PTHR34154">
    <property type="entry name" value="ALKALI-SENSITIVE LINKAGE PROTEIN 1"/>
    <property type="match status" value="1"/>
</dbReference>
<accession>Q5KPL2</accession>
<feature type="compositionally biased region" description="Polar residues" evidence="1">
    <location>
        <begin position="155"/>
        <end position="164"/>
    </location>
</feature>
<evidence type="ECO:0000259" key="3">
    <source>
        <dbReference type="Pfam" id="PF11790"/>
    </source>
</evidence>
<evidence type="ECO:0000256" key="1">
    <source>
        <dbReference type="SAM" id="MobiDB-lite"/>
    </source>
</evidence>
<name>Q5KPL2_CRYD1</name>
<feature type="compositionally biased region" description="Low complexity" evidence="1">
    <location>
        <begin position="131"/>
        <end position="154"/>
    </location>
</feature>
<feature type="domain" description="Asl1-like glycosyl hydrolase catalytic" evidence="3">
    <location>
        <begin position="214"/>
        <end position="434"/>
    </location>
</feature>
<feature type="chain" id="PRO_5004258283" description="Asl1-like glycosyl hydrolase catalytic domain-containing protein" evidence="2">
    <location>
        <begin position="20"/>
        <end position="442"/>
    </location>
</feature>
<dbReference type="Pfam" id="PF11790">
    <property type="entry name" value="Glyco_hydro_cc"/>
    <property type="match status" value="1"/>
</dbReference>
<protein>
    <recommendedName>
        <fullName evidence="3">Asl1-like glycosyl hydrolase catalytic domain-containing protein</fullName>
    </recommendedName>
</protein>
<dbReference type="OrthoDB" id="5959761at2759"/>
<dbReference type="eggNOG" id="ENOG502RXR0">
    <property type="taxonomic scope" value="Eukaryota"/>
</dbReference>
<dbReference type="GeneID" id="3253633"/>
<dbReference type="InterPro" id="IPR017853">
    <property type="entry name" value="GH"/>
</dbReference>
<dbReference type="Proteomes" id="UP000002149">
    <property type="component" value="Chromosome 1"/>
</dbReference>
<dbReference type="InterPro" id="IPR053183">
    <property type="entry name" value="ASL1"/>
</dbReference>
<dbReference type="GO" id="GO:0071966">
    <property type="term" value="P:fungal-type cell wall polysaccharide metabolic process"/>
    <property type="evidence" value="ECO:0000318"/>
    <property type="project" value="GO_Central"/>
</dbReference>
<dbReference type="InterPro" id="IPR024655">
    <property type="entry name" value="Asl1_glyco_hydro_catalytic"/>
</dbReference>